<feature type="domain" description="Peptidase M28" evidence="1">
    <location>
        <begin position="297"/>
        <end position="492"/>
    </location>
</feature>
<reference evidence="3" key="1">
    <citation type="journal article" date="2022" name="Environ. Microbiol.">
        <title>Functional analysis, diversity, and distribution of carbendazim hydrolases MheI and CbmA, responsible for the initial step in carbendazim degradation.</title>
        <authorList>
            <person name="Zhang M."/>
            <person name="Bai X."/>
            <person name="Li Q."/>
            <person name="Zhang L."/>
            <person name="Zhu Q."/>
            <person name="Gao S."/>
            <person name="Ke Z."/>
            <person name="Jiang M."/>
            <person name="Hu J."/>
            <person name="Qiu J."/>
            <person name="Hong Q."/>
        </authorList>
    </citation>
    <scope>NUCLEOTIDE SEQUENCE [LARGE SCALE GENOMIC DNA]</scope>
    <source>
        <strain evidence="3">djl-6</strain>
    </source>
</reference>
<gene>
    <name evidence="2" type="ORF">M0639_28085</name>
</gene>
<dbReference type="RefSeq" id="WP_064073390.1">
    <property type="nucleotide sequence ID" value="NZ_CP096563.1"/>
</dbReference>
<dbReference type="InterPro" id="IPR007484">
    <property type="entry name" value="Peptidase_M28"/>
</dbReference>
<dbReference type="InterPro" id="IPR039373">
    <property type="entry name" value="Peptidase_M28B"/>
</dbReference>
<proteinExistence type="predicted"/>
<dbReference type="Proteomes" id="UP000831484">
    <property type="component" value="Chromosome"/>
</dbReference>
<dbReference type="PROSITE" id="PS51318">
    <property type="entry name" value="TAT"/>
    <property type="match status" value="1"/>
</dbReference>
<dbReference type="InterPro" id="IPR046450">
    <property type="entry name" value="PA_dom_sf"/>
</dbReference>
<dbReference type="SUPFAM" id="SSF52025">
    <property type="entry name" value="PA domain"/>
    <property type="match status" value="1"/>
</dbReference>
<dbReference type="PANTHER" id="PTHR10404">
    <property type="entry name" value="N-ACETYLATED-ALPHA-LINKED ACIDIC DIPEPTIDASE"/>
    <property type="match status" value="1"/>
</dbReference>
<dbReference type="AlphaFoldDB" id="A0AB38RD84"/>
<sequence>MNDETHSKALSRRRMMQMAGAAAAGIGLPLATHNSAAADLIPKASTPGTSPGDVFSENALMSDVETMTSFGWRRPGSPAVRDAARWVRESFEQSGLQTHTEEWDFDVYYPSVWHAKVTNAASPAPASPAPALPWETNSYPIWYTSAGQVEAEVVHVGAGTARDFDRVDVRGKIAMVESVYLINVMNTDGMLDAYESAVAHGAVGYIRTADAPNNLTRLTHGKGIDKNTFRQRKEASIPGLVLGSDDFNAIRTALGGGPVTMSLEIRTENPPFGGTRSVTGGSLGPGTHELRAVMEDVVGVLPGVSDEIVLIGAHYDSTYGGAMDNGTGVAGMLALMRHYAAKARSERPRTLVFLAAGGHDCGDFDLTHFMQTHLEDMLPRVITFAWLDHLAAAGTIRVTQSSVDIPTGLDEIRGVLGSFNPVLLNLVLQECVQNGVVPPIPLPIKSSLARVPDFVPSFDITTAHSRYHTIEDTIDRIPPASLRQMTLVLRDVVDALHTVDSDLIRNAQPVGGDGNSTPVRGAVRGCC</sequence>
<dbReference type="PANTHER" id="PTHR10404:SF46">
    <property type="entry name" value="VACUOLAR PROTEIN SORTING-ASSOCIATED PROTEIN 70"/>
    <property type="match status" value="1"/>
</dbReference>
<name>A0AB38RD84_RHOSG</name>
<organism evidence="2 3">
    <name type="scientific">Rhodococcus qingshengii JCM 15477</name>
    <dbReference type="NCBI Taxonomy" id="1303681"/>
    <lineage>
        <taxon>Bacteria</taxon>
        <taxon>Bacillati</taxon>
        <taxon>Actinomycetota</taxon>
        <taxon>Actinomycetes</taxon>
        <taxon>Mycobacteriales</taxon>
        <taxon>Nocardiaceae</taxon>
        <taxon>Rhodococcus</taxon>
        <taxon>Rhodococcus erythropolis group</taxon>
    </lineage>
</organism>
<evidence type="ECO:0000313" key="3">
    <source>
        <dbReference type="Proteomes" id="UP000831484"/>
    </source>
</evidence>
<dbReference type="EMBL" id="CP096563">
    <property type="protein sequence ID" value="UPU42846.1"/>
    <property type="molecule type" value="Genomic_DNA"/>
</dbReference>
<keyword evidence="3" id="KW-1185">Reference proteome</keyword>
<evidence type="ECO:0000313" key="2">
    <source>
        <dbReference type="EMBL" id="UPU42846.1"/>
    </source>
</evidence>
<dbReference type="Gene3D" id="3.40.630.10">
    <property type="entry name" value="Zn peptidases"/>
    <property type="match status" value="2"/>
</dbReference>
<evidence type="ECO:0000259" key="1">
    <source>
        <dbReference type="Pfam" id="PF04389"/>
    </source>
</evidence>
<dbReference type="InterPro" id="IPR006311">
    <property type="entry name" value="TAT_signal"/>
</dbReference>
<protein>
    <submittedName>
        <fullName evidence="2">M28 family peptidase</fullName>
    </submittedName>
</protein>
<dbReference type="Pfam" id="PF04389">
    <property type="entry name" value="Peptidase_M28"/>
    <property type="match status" value="1"/>
</dbReference>
<dbReference type="Gene3D" id="3.50.30.30">
    <property type="match status" value="1"/>
</dbReference>
<accession>A0AB38RD84</accession>
<dbReference type="SUPFAM" id="SSF53187">
    <property type="entry name" value="Zn-dependent exopeptidases"/>
    <property type="match status" value="1"/>
</dbReference>